<dbReference type="Proteomes" id="UP000054172">
    <property type="component" value="Unassembled WGS sequence"/>
</dbReference>
<keyword evidence="3 5" id="KW-1133">Transmembrane helix</keyword>
<dbReference type="GO" id="GO:0030416">
    <property type="term" value="P:methylamine metabolic process"/>
    <property type="evidence" value="ECO:0007669"/>
    <property type="project" value="InterPro"/>
</dbReference>
<feature type="transmembrane region" description="Helical" evidence="5">
    <location>
        <begin position="389"/>
        <end position="410"/>
    </location>
</feature>
<sequence>MKLLVFVIRQICRFLLGATFIFSGFVKGVDPMGGAYKLQDYFAAFGFDWLNTLAVPLAIALAAAELLIGVLLVLDELRPIAVWGVLAFMAVFIPLTLYLAIANPVSDCGCFGDAVKLSNWATFGKNVVLLGAAVVLVLGRWWRHIHWFARHRWVQYAVWGLLVVLAVLPGLYALRHLPLIDFRPYRVGANIWQNMQAPADAPKDEFATTFVYEKDGVQKNFTEADYPWDDSTWHYVSSNTILVKKGYEPPIREFSLTDSEGVDQAPAFLQRTGDKMLVVAHMLENLQEKDLQDIKNLDGWVRTTGIELVFATASLPESQGLLRARGIAMPIYTGDERVLKTVIRSNPGVLLMHDGVVTGKWRMRDLPEASYFKGDLLARQITELTSGAALFWARSILVGLVALGLFLTYARRRGEEGKA</sequence>
<dbReference type="EMBL" id="LIIK01000026">
    <property type="protein sequence ID" value="KQM08677.1"/>
    <property type="molecule type" value="Genomic_DNA"/>
</dbReference>
<name>A0A0Q4B415_9BACT</name>
<evidence type="ECO:0000259" key="6">
    <source>
        <dbReference type="Pfam" id="PF07291"/>
    </source>
</evidence>
<dbReference type="InterPro" id="IPR009908">
    <property type="entry name" value="Methylamine_util_MauE"/>
</dbReference>
<comment type="caution">
    <text evidence="7">The sequence shown here is derived from an EMBL/GenBank/DDBJ whole genome shotgun (WGS) entry which is preliminary data.</text>
</comment>
<evidence type="ECO:0000313" key="7">
    <source>
        <dbReference type="EMBL" id="KQM08677.1"/>
    </source>
</evidence>
<evidence type="ECO:0000256" key="3">
    <source>
        <dbReference type="ARBA" id="ARBA00022989"/>
    </source>
</evidence>
<evidence type="ECO:0000256" key="4">
    <source>
        <dbReference type="ARBA" id="ARBA00023136"/>
    </source>
</evidence>
<feature type="transmembrane region" description="Helical" evidence="5">
    <location>
        <begin position="121"/>
        <end position="141"/>
    </location>
</feature>
<reference evidence="7" key="1">
    <citation type="submission" date="2015-08" db="EMBL/GenBank/DDBJ databases">
        <title>Candidatus Bacteriodes Periocalifornicus.</title>
        <authorList>
            <person name="McLean J.S."/>
            <person name="Kelley S."/>
        </authorList>
    </citation>
    <scope>NUCLEOTIDE SEQUENCE [LARGE SCALE GENOMIC DNA]</scope>
    <source>
        <strain evidence="7">12B</strain>
    </source>
</reference>
<comment type="subcellular location">
    <subcellularLocation>
        <location evidence="1">Membrane</location>
        <topology evidence="1">Multi-pass membrane protein</topology>
    </subcellularLocation>
</comment>
<dbReference type="STRING" id="1702214.AL399_06070"/>
<keyword evidence="4 5" id="KW-0472">Membrane</keyword>
<accession>A0A0Q4B415</accession>
<evidence type="ECO:0000256" key="1">
    <source>
        <dbReference type="ARBA" id="ARBA00004141"/>
    </source>
</evidence>
<organism evidence="7 8">
    <name type="scientific">Candidatus [Bacteroides] periocalifornicus</name>
    <dbReference type="NCBI Taxonomy" id="1702214"/>
    <lineage>
        <taxon>Bacteria</taxon>
        <taxon>Pseudomonadati</taxon>
        <taxon>Bacteroidota</taxon>
    </lineage>
</organism>
<dbReference type="AlphaFoldDB" id="A0A0Q4B415"/>
<feature type="transmembrane region" description="Helical" evidence="5">
    <location>
        <begin position="80"/>
        <end position="101"/>
    </location>
</feature>
<dbReference type="PATRIC" id="fig|1702214.3.peg.475"/>
<proteinExistence type="predicted"/>
<dbReference type="NCBIfam" id="NF045576">
    <property type="entry name" value="BT_3928_fam"/>
    <property type="match status" value="1"/>
</dbReference>
<gene>
    <name evidence="7" type="ORF">AL399_06070</name>
</gene>
<keyword evidence="8" id="KW-1185">Reference proteome</keyword>
<feature type="domain" description="Methylamine utilisation protein MauE" evidence="6">
    <location>
        <begin position="9"/>
        <end position="138"/>
    </location>
</feature>
<dbReference type="GO" id="GO:0016020">
    <property type="term" value="C:membrane"/>
    <property type="evidence" value="ECO:0007669"/>
    <property type="project" value="UniProtKB-SubCell"/>
</dbReference>
<feature type="transmembrane region" description="Helical" evidence="5">
    <location>
        <begin position="12"/>
        <end position="29"/>
    </location>
</feature>
<evidence type="ECO:0000256" key="2">
    <source>
        <dbReference type="ARBA" id="ARBA00022692"/>
    </source>
</evidence>
<feature type="transmembrane region" description="Helical" evidence="5">
    <location>
        <begin position="153"/>
        <end position="174"/>
    </location>
</feature>
<protein>
    <recommendedName>
        <fullName evidence="6">Methylamine utilisation protein MauE domain-containing protein</fullName>
    </recommendedName>
</protein>
<dbReference type="Pfam" id="PF07291">
    <property type="entry name" value="MauE"/>
    <property type="match status" value="1"/>
</dbReference>
<evidence type="ECO:0000313" key="8">
    <source>
        <dbReference type="Proteomes" id="UP000054172"/>
    </source>
</evidence>
<keyword evidence="2 5" id="KW-0812">Transmembrane</keyword>
<feature type="transmembrane region" description="Helical" evidence="5">
    <location>
        <begin position="49"/>
        <end position="73"/>
    </location>
</feature>
<evidence type="ECO:0000256" key="5">
    <source>
        <dbReference type="SAM" id="Phobius"/>
    </source>
</evidence>